<gene>
    <name evidence="4" type="ORF">C273_01515</name>
</gene>
<organism evidence="4 5">
    <name type="scientific">Staphylococcus massiliensis S46</name>
    <dbReference type="NCBI Taxonomy" id="1229783"/>
    <lineage>
        <taxon>Bacteria</taxon>
        <taxon>Bacillati</taxon>
        <taxon>Bacillota</taxon>
        <taxon>Bacilli</taxon>
        <taxon>Bacillales</taxon>
        <taxon>Staphylococcaceae</taxon>
        <taxon>Staphylococcus</taxon>
    </lineage>
</organism>
<dbReference type="InterPro" id="IPR029041">
    <property type="entry name" value="FAD-linked_oxidoreductase-like"/>
</dbReference>
<dbReference type="InterPro" id="IPR002872">
    <property type="entry name" value="Proline_DH_dom"/>
</dbReference>
<keyword evidence="5" id="KW-1185">Reference proteome</keyword>
<evidence type="ECO:0000256" key="1">
    <source>
        <dbReference type="ARBA" id="ARBA00023002"/>
    </source>
</evidence>
<evidence type="ECO:0000256" key="2">
    <source>
        <dbReference type="SAM" id="Phobius"/>
    </source>
</evidence>
<accession>K9ASI0</accession>
<name>K9ASI0_9STAP</name>
<keyword evidence="2" id="KW-0812">Transmembrane</keyword>
<evidence type="ECO:0000259" key="3">
    <source>
        <dbReference type="Pfam" id="PF01619"/>
    </source>
</evidence>
<dbReference type="AlphaFoldDB" id="K9ASI0"/>
<comment type="caution">
    <text evidence="4">The sequence shown here is derived from an EMBL/GenBank/DDBJ whole genome shotgun (WGS) entry which is preliminary data.</text>
</comment>
<keyword evidence="1" id="KW-0560">Oxidoreductase</keyword>
<keyword evidence="2" id="KW-0472">Membrane</keyword>
<dbReference type="STRING" id="1229783.C273_01515"/>
<dbReference type="PANTHER" id="PTHR13914:SF0">
    <property type="entry name" value="PROLINE DEHYDROGENASE 1, MITOCHONDRIAL"/>
    <property type="match status" value="1"/>
</dbReference>
<sequence length="377" mass="42500">MGLFKSFFIGLSNSTALNELARKFGPSLGANKVVAGETIESVIETIKELNQKNISVSVDSLGEFVNTKAGTIESKNKIIEVIHAIHEHNVDAHISLKISQLGSEFDKELAYENLREILLEAHKCGNIHINIDTEKFASLHHILETLDRLRGEFKNVGTVIQTYLYDAEAIADKYPDLRLRIVKGAYKELPSIAYQTKEEIDQNYIRIIEKRLLTATNLTSIATHDHDIINHVKQFAKDNNVNKDHFEFQMLYGFRSELAESIAREGYNFTIYVPYGDDWFAYFMRRLAERPQNINLAFKEFVTPKTLTVVGSAVAGAVAVGGLIAGVASLFGKNKKKDNKDEQLHKYEGYNKSNQAHEQVNGELFVTPDFDNNQKSS</sequence>
<dbReference type="OrthoDB" id="9773461at2"/>
<reference evidence="4 5" key="1">
    <citation type="journal article" date="2013" name="Genome Announc.">
        <title>Genome Sequence of Staphylococcus massiliensis Strain S46, Isolated from the Surface of Healthy Human Skin.</title>
        <authorList>
            <person name="Srivastav R."/>
            <person name="Singh A."/>
            <person name="Jangir P.K."/>
            <person name="Kumari C."/>
            <person name="Muduli S."/>
            <person name="Sharma R."/>
        </authorList>
    </citation>
    <scope>NUCLEOTIDE SEQUENCE [LARGE SCALE GENOMIC DNA]</scope>
    <source>
        <strain evidence="4 5">S46</strain>
    </source>
</reference>
<dbReference type="eggNOG" id="COG0506">
    <property type="taxonomic scope" value="Bacteria"/>
</dbReference>
<dbReference type="SUPFAM" id="SSF51730">
    <property type="entry name" value="FAD-linked oxidoreductase"/>
    <property type="match status" value="1"/>
</dbReference>
<dbReference type="RefSeq" id="WP_009381992.1">
    <property type="nucleotide sequence ID" value="NZ_AMSQ01000002.1"/>
</dbReference>
<proteinExistence type="predicted"/>
<dbReference type="PATRIC" id="fig|1229783.3.peg.309"/>
<evidence type="ECO:0000313" key="5">
    <source>
        <dbReference type="Proteomes" id="UP000009885"/>
    </source>
</evidence>
<evidence type="ECO:0000313" key="4">
    <source>
        <dbReference type="EMBL" id="EKU50279.1"/>
    </source>
</evidence>
<dbReference type="PANTHER" id="PTHR13914">
    <property type="entry name" value="PROLINE OXIDASE"/>
    <property type="match status" value="1"/>
</dbReference>
<feature type="transmembrane region" description="Helical" evidence="2">
    <location>
        <begin position="309"/>
        <end position="331"/>
    </location>
</feature>
<feature type="domain" description="Proline dehydrogenase" evidence="3">
    <location>
        <begin position="43"/>
        <end position="289"/>
    </location>
</feature>
<dbReference type="EMBL" id="AMSQ01000002">
    <property type="protein sequence ID" value="EKU50279.1"/>
    <property type="molecule type" value="Genomic_DNA"/>
</dbReference>
<dbReference type="GO" id="GO:0004657">
    <property type="term" value="F:proline dehydrogenase activity"/>
    <property type="evidence" value="ECO:0007669"/>
    <property type="project" value="InterPro"/>
</dbReference>
<dbReference type="Proteomes" id="UP000009885">
    <property type="component" value="Unassembled WGS sequence"/>
</dbReference>
<keyword evidence="2" id="KW-1133">Transmembrane helix</keyword>
<dbReference type="Pfam" id="PF01619">
    <property type="entry name" value="Pro_dh"/>
    <property type="match status" value="1"/>
</dbReference>
<protein>
    <recommendedName>
        <fullName evidence="3">Proline dehydrogenase domain-containing protein</fullName>
    </recommendedName>
</protein>
<dbReference type="InterPro" id="IPR015659">
    <property type="entry name" value="Proline_oxidase"/>
</dbReference>
<dbReference type="GO" id="GO:0006562">
    <property type="term" value="P:L-proline catabolic process"/>
    <property type="evidence" value="ECO:0007669"/>
    <property type="project" value="InterPro"/>
</dbReference>
<dbReference type="Gene3D" id="3.20.20.220">
    <property type="match status" value="1"/>
</dbReference>